<keyword evidence="2" id="KW-1185">Reference proteome</keyword>
<dbReference type="Proteomes" id="UP000016662">
    <property type="component" value="Unassembled WGS sequence"/>
</dbReference>
<dbReference type="AlphaFoldDB" id="U2KWS3"/>
<gene>
    <name evidence="1" type="ORF">RUMCAL_00890</name>
</gene>
<name>U2KWS3_9FIRM</name>
<organism evidence="1 2">
    <name type="scientific">Ruminococcus callidus ATCC 27760</name>
    <dbReference type="NCBI Taxonomy" id="411473"/>
    <lineage>
        <taxon>Bacteria</taxon>
        <taxon>Bacillati</taxon>
        <taxon>Bacillota</taxon>
        <taxon>Clostridia</taxon>
        <taxon>Eubacteriales</taxon>
        <taxon>Oscillospiraceae</taxon>
        <taxon>Ruminococcus</taxon>
    </lineage>
</organism>
<dbReference type="STRING" id="411473.RUMCAL_00890"/>
<comment type="caution">
    <text evidence="1">The sequence shown here is derived from an EMBL/GenBank/DDBJ whole genome shotgun (WGS) entry which is preliminary data.</text>
</comment>
<dbReference type="EMBL" id="AWVF01000102">
    <property type="protein sequence ID" value="ERJ96737.1"/>
    <property type="molecule type" value="Genomic_DNA"/>
</dbReference>
<protein>
    <submittedName>
        <fullName evidence="1">Uncharacterized protein</fullName>
    </submittedName>
</protein>
<reference evidence="1 2" key="1">
    <citation type="submission" date="2013-07" db="EMBL/GenBank/DDBJ databases">
        <authorList>
            <person name="Weinstock G."/>
            <person name="Sodergren E."/>
            <person name="Wylie T."/>
            <person name="Fulton L."/>
            <person name="Fulton R."/>
            <person name="Fronick C."/>
            <person name="O'Laughlin M."/>
            <person name="Godfrey J."/>
            <person name="Miner T."/>
            <person name="Herter B."/>
            <person name="Appelbaum E."/>
            <person name="Cordes M."/>
            <person name="Lek S."/>
            <person name="Wollam A."/>
            <person name="Pepin K.H."/>
            <person name="Palsikar V.B."/>
            <person name="Mitreva M."/>
            <person name="Wilson R.K."/>
        </authorList>
    </citation>
    <scope>NUCLEOTIDE SEQUENCE [LARGE SCALE GENOMIC DNA]</scope>
    <source>
        <strain evidence="1 2">ATCC 27760</strain>
    </source>
</reference>
<evidence type="ECO:0000313" key="1">
    <source>
        <dbReference type="EMBL" id="ERJ96737.1"/>
    </source>
</evidence>
<accession>U2KWS3</accession>
<sequence length="142" mass="16308">MRPAVSHKNGTFQAGRTCRIRARGHRKIKAVFPHPGGFSAYMFLHCRAGRNLHSNYTLKLAKCKERYAFFSRIVQNIDFIFRVFHKKHSAFSTKTGGFLESAPAGLRKREFFAKKRFPQVFLFGGFFVENTSAVIRNGFPQC</sequence>
<proteinExistence type="predicted"/>
<dbReference type="HOGENOM" id="CLU_1814407_0_0_9"/>
<evidence type="ECO:0000313" key="2">
    <source>
        <dbReference type="Proteomes" id="UP000016662"/>
    </source>
</evidence>